<reference evidence="1 2" key="1">
    <citation type="submission" date="2020-08" db="EMBL/GenBank/DDBJ databases">
        <title>Genomic Encyclopedia of Type Strains, Phase IV (KMG-IV): sequencing the most valuable type-strain genomes for metagenomic binning, comparative biology and taxonomic classification.</title>
        <authorList>
            <person name="Goeker M."/>
        </authorList>
    </citation>
    <scope>NUCLEOTIDE SEQUENCE [LARGE SCALE GENOMIC DNA]</scope>
    <source>
        <strain evidence="1 2">DSM 15867</strain>
    </source>
</reference>
<organism evidence="1 2">
    <name type="scientific">Sphingomonas abaci</name>
    <dbReference type="NCBI Taxonomy" id="237611"/>
    <lineage>
        <taxon>Bacteria</taxon>
        <taxon>Pseudomonadati</taxon>
        <taxon>Pseudomonadota</taxon>
        <taxon>Alphaproteobacteria</taxon>
        <taxon>Sphingomonadales</taxon>
        <taxon>Sphingomonadaceae</taxon>
        <taxon>Sphingomonas</taxon>
    </lineage>
</organism>
<dbReference type="EMBL" id="JACHNY010000001">
    <property type="protein sequence ID" value="MBB4616843.1"/>
    <property type="molecule type" value="Genomic_DNA"/>
</dbReference>
<evidence type="ECO:0000313" key="2">
    <source>
        <dbReference type="Proteomes" id="UP000574769"/>
    </source>
</evidence>
<proteinExistence type="predicted"/>
<protein>
    <submittedName>
        <fullName evidence="1">Uncharacterized protein</fullName>
    </submittedName>
</protein>
<dbReference type="AlphaFoldDB" id="A0A7W7AGZ8"/>
<keyword evidence="2" id="KW-1185">Reference proteome</keyword>
<evidence type="ECO:0000313" key="1">
    <source>
        <dbReference type="EMBL" id="MBB4616843.1"/>
    </source>
</evidence>
<accession>A0A7W7AGZ8</accession>
<dbReference type="Proteomes" id="UP000574769">
    <property type="component" value="Unassembled WGS sequence"/>
</dbReference>
<name>A0A7W7AGZ8_9SPHN</name>
<gene>
    <name evidence="1" type="ORF">GGQ96_000949</name>
</gene>
<sequence>MFSLQSAQRFVTTSVAALVFAAIAVSAAVPVLPIA</sequence>
<comment type="caution">
    <text evidence="1">The sequence shown here is derived from an EMBL/GenBank/DDBJ whole genome shotgun (WGS) entry which is preliminary data.</text>
</comment>